<dbReference type="Proteomes" id="UP000676246">
    <property type="component" value="Unassembled WGS sequence"/>
</dbReference>
<dbReference type="RefSeq" id="WP_210852001.1">
    <property type="nucleotide sequence ID" value="NZ_JAGQDD010000002.1"/>
</dbReference>
<organism evidence="3 4">
    <name type="scientific">Ideonella alba</name>
    <dbReference type="NCBI Taxonomy" id="2824118"/>
    <lineage>
        <taxon>Bacteria</taxon>
        <taxon>Pseudomonadati</taxon>
        <taxon>Pseudomonadota</taxon>
        <taxon>Betaproteobacteria</taxon>
        <taxon>Burkholderiales</taxon>
        <taxon>Sphaerotilaceae</taxon>
        <taxon>Ideonella</taxon>
    </lineage>
</organism>
<dbReference type="Pfam" id="PF12796">
    <property type="entry name" value="Ank_2"/>
    <property type="match status" value="1"/>
</dbReference>
<dbReference type="PANTHER" id="PTHR24198:SF165">
    <property type="entry name" value="ANKYRIN REPEAT-CONTAINING PROTEIN-RELATED"/>
    <property type="match status" value="1"/>
</dbReference>
<comment type="caution">
    <text evidence="3">The sequence shown here is derived from an EMBL/GenBank/DDBJ whole genome shotgun (WGS) entry which is preliminary data.</text>
</comment>
<dbReference type="AlphaFoldDB" id="A0A940Y4R2"/>
<evidence type="ECO:0000313" key="3">
    <source>
        <dbReference type="EMBL" id="MBQ0929752.1"/>
    </source>
</evidence>
<evidence type="ECO:0000256" key="2">
    <source>
        <dbReference type="ARBA" id="ARBA00023043"/>
    </source>
</evidence>
<dbReference type="PANTHER" id="PTHR24198">
    <property type="entry name" value="ANKYRIN REPEAT AND PROTEIN KINASE DOMAIN-CONTAINING PROTEIN"/>
    <property type="match status" value="1"/>
</dbReference>
<keyword evidence="2" id="KW-0040">ANK repeat</keyword>
<evidence type="ECO:0000313" key="4">
    <source>
        <dbReference type="Proteomes" id="UP000676246"/>
    </source>
</evidence>
<reference evidence="3 4" key="1">
    <citation type="submission" date="2021-04" db="EMBL/GenBank/DDBJ databases">
        <title>The genome sequence of Ideonella sp. 3Y2.</title>
        <authorList>
            <person name="Liu Y."/>
        </authorList>
    </citation>
    <scope>NUCLEOTIDE SEQUENCE [LARGE SCALE GENOMIC DNA]</scope>
    <source>
        <strain evidence="3 4">3Y2</strain>
    </source>
</reference>
<sequence>MSAENAKPLMRQVLDAIKQGDLRTLEELVRMNPDQLHFKTPFGFQTWLGYAAGNARLEVVQALLSLGFDANEGTPSDGIKPLSKACEEGRLDNANLLLDAGTVLETATSVQNPLFAAIVGRSPEVVKLLLERGIDATVRYNSKTMKNMDAVAFALMRGEAECARVVALWNAKGDEIAAKQALEEGSHIAKENAYRDR</sequence>
<proteinExistence type="predicted"/>
<dbReference type="EMBL" id="JAGQDD010000002">
    <property type="protein sequence ID" value="MBQ0929752.1"/>
    <property type="molecule type" value="Genomic_DNA"/>
</dbReference>
<dbReference type="Gene3D" id="1.25.40.20">
    <property type="entry name" value="Ankyrin repeat-containing domain"/>
    <property type="match status" value="1"/>
</dbReference>
<gene>
    <name evidence="3" type="ORF">KAK03_04570</name>
</gene>
<protein>
    <submittedName>
        <fullName evidence="3">Ankyrin repeat domain-containing protein</fullName>
    </submittedName>
</protein>
<keyword evidence="4" id="KW-1185">Reference proteome</keyword>
<keyword evidence="1" id="KW-0677">Repeat</keyword>
<name>A0A940Y4R2_9BURK</name>
<dbReference type="SMART" id="SM00248">
    <property type="entry name" value="ANK"/>
    <property type="match status" value="3"/>
</dbReference>
<evidence type="ECO:0000256" key="1">
    <source>
        <dbReference type="ARBA" id="ARBA00022737"/>
    </source>
</evidence>
<accession>A0A940Y4R2</accession>
<dbReference type="InterPro" id="IPR036770">
    <property type="entry name" value="Ankyrin_rpt-contain_sf"/>
</dbReference>
<dbReference type="SUPFAM" id="SSF48403">
    <property type="entry name" value="Ankyrin repeat"/>
    <property type="match status" value="1"/>
</dbReference>
<dbReference type="InterPro" id="IPR002110">
    <property type="entry name" value="Ankyrin_rpt"/>
</dbReference>